<protein>
    <submittedName>
        <fullName evidence="2">Four helix bundle suffix domain-containing protein</fullName>
    </submittedName>
</protein>
<evidence type="ECO:0000313" key="2">
    <source>
        <dbReference type="EMBL" id="SHF92670.1"/>
    </source>
</evidence>
<dbReference type="SUPFAM" id="SSF158446">
    <property type="entry name" value="IVS-encoded protein-like"/>
    <property type="match status" value="1"/>
</dbReference>
<keyword evidence="1" id="KW-0175">Coiled coil</keyword>
<gene>
    <name evidence="2" type="ORF">SAMN05444364_11829</name>
</gene>
<proteinExistence type="predicted"/>
<evidence type="ECO:0000256" key="1">
    <source>
        <dbReference type="SAM" id="Coils"/>
    </source>
</evidence>
<feature type="coiled-coil region" evidence="1">
    <location>
        <begin position="177"/>
        <end position="211"/>
    </location>
</feature>
<keyword evidence="3" id="KW-1185">Reference proteome</keyword>
<dbReference type="RefSeq" id="WP_025838683.1">
    <property type="nucleotide sequence ID" value="NZ_BAKP01000024.1"/>
</dbReference>
<dbReference type="NCBIfam" id="TIGR04258">
    <property type="entry name" value="4helix_suffix"/>
    <property type="match status" value="1"/>
</dbReference>
<accession>A0AAX2F4Z8</accession>
<dbReference type="InterPro" id="IPR012657">
    <property type="entry name" value="23S_rRNA-intervening_sequence"/>
</dbReference>
<sequence>MLRSGTDWRTLRFYQKADALYQMTFVFCKRFLPAYGDRTVDQMVQAARSGKQNIVEGKEDGLTSTEMELKLLNVARSSLQELRQDYEDYLHTRGLNLWRNSHPRYNALVTFCRLHNNYADYAPFVNKWTAEEFCNTALSLCHITDRMMCRYLGYMQKRFVTEGGIKERMYAARTGYRKEQDRMMQALKEENATLKAEVARLKKLLEDRQKEE</sequence>
<organism evidence="2 3">
    <name type="scientific">Prevotella scopos JCM 17725</name>
    <dbReference type="NCBI Taxonomy" id="1236518"/>
    <lineage>
        <taxon>Bacteria</taxon>
        <taxon>Pseudomonadati</taxon>
        <taxon>Bacteroidota</taxon>
        <taxon>Bacteroidia</taxon>
        <taxon>Bacteroidales</taxon>
        <taxon>Prevotellaceae</taxon>
        <taxon>Prevotella</taxon>
    </lineage>
</organism>
<dbReference type="NCBIfam" id="TIGR02436">
    <property type="entry name" value="four helix bundle protein"/>
    <property type="match status" value="1"/>
</dbReference>
<dbReference type="InterPro" id="IPR026354">
    <property type="entry name" value="4helix_suffix_dom"/>
</dbReference>
<dbReference type="AlphaFoldDB" id="A0AAX2F4Z8"/>
<reference evidence="2 3" key="1">
    <citation type="submission" date="2016-11" db="EMBL/GenBank/DDBJ databases">
        <authorList>
            <person name="Varghese N."/>
            <person name="Submissions S."/>
        </authorList>
    </citation>
    <scope>NUCLEOTIDE SEQUENCE [LARGE SCALE GENOMIC DNA]</scope>
    <source>
        <strain evidence="2 3">DSM 22613</strain>
    </source>
</reference>
<comment type="caution">
    <text evidence="2">The sequence shown here is derived from an EMBL/GenBank/DDBJ whole genome shotgun (WGS) entry which is preliminary data.</text>
</comment>
<dbReference type="EMBL" id="FQWA01000018">
    <property type="protein sequence ID" value="SHF92670.1"/>
    <property type="molecule type" value="Genomic_DNA"/>
</dbReference>
<dbReference type="Proteomes" id="UP000184105">
    <property type="component" value="Unassembled WGS sequence"/>
</dbReference>
<dbReference type="InterPro" id="IPR036583">
    <property type="entry name" value="23S_rRNA_IVS_sf"/>
</dbReference>
<dbReference type="Gene3D" id="1.20.1440.60">
    <property type="entry name" value="23S rRNA-intervening sequence"/>
    <property type="match status" value="1"/>
</dbReference>
<name>A0AAX2F4Z8_9BACT</name>
<evidence type="ECO:0000313" key="3">
    <source>
        <dbReference type="Proteomes" id="UP000184105"/>
    </source>
</evidence>